<accession>A0AA38CG17</accession>
<dbReference type="EMBL" id="JAHRHJ020000010">
    <property type="protein sequence ID" value="KAH9299565.1"/>
    <property type="molecule type" value="Genomic_DNA"/>
</dbReference>
<keyword evidence="2" id="KW-1185">Reference proteome</keyword>
<feature type="non-terminal residue" evidence="1">
    <location>
        <position position="1"/>
    </location>
</feature>
<proteinExistence type="predicted"/>
<evidence type="ECO:0000313" key="1">
    <source>
        <dbReference type="EMBL" id="KAH9299565.1"/>
    </source>
</evidence>
<name>A0AA38CG17_TAXCH</name>
<organism evidence="1 2">
    <name type="scientific">Taxus chinensis</name>
    <name type="common">Chinese yew</name>
    <name type="synonym">Taxus wallichiana var. chinensis</name>
    <dbReference type="NCBI Taxonomy" id="29808"/>
    <lineage>
        <taxon>Eukaryota</taxon>
        <taxon>Viridiplantae</taxon>
        <taxon>Streptophyta</taxon>
        <taxon>Embryophyta</taxon>
        <taxon>Tracheophyta</taxon>
        <taxon>Spermatophyta</taxon>
        <taxon>Pinopsida</taxon>
        <taxon>Pinidae</taxon>
        <taxon>Conifers II</taxon>
        <taxon>Cupressales</taxon>
        <taxon>Taxaceae</taxon>
        <taxon>Taxus</taxon>
    </lineage>
</organism>
<feature type="non-terminal residue" evidence="1">
    <location>
        <position position="76"/>
    </location>
</feature>
<gene>
    <name evidence="1" type="ORF">KI387_031247</name>
</gene>
<sequence length="76" mass="8942">LESVPSLLLMPSHQRKFGTCLQHYFGEKNDSFRPSNSVESSFIPLPPFKMMMILHQLNEVLLMTWNLFKFESRLLI</sequence>
<protein>
    <submittedName>
        <fullName evidence="1">Uncharacterized protein</fullName>
    </submittedName>
</protein>
<evidence type="ECO:0000313" key="2">
    <source>
        <dbReference type="Proteomes" id="UP000824469"/>
    </source>
</evidence>
<comment type="caution">
    <text evidence="1">The sequence shown here is derived from an EMBL/GenBank/DDBJ whole genome shotgun (WGS) entry which is preliminary data.</text>
</comment>
<dbReference type="AlphaFoldDB" id="A0AA38CG17"/>
<reference evidence="1 2" key="1">
    <citation type="journal article" date="2021" name="Nat. Plants">
        <title>The Taxus genome provides insights into paclitaxel biosynthesis.</title>
        <authorList>
            <person name="Xiong X."/>
            <person name="Gou J."/>
            <person name="Liao Q."/>
            <person name="Li Y."/>
            <person name="Zhou Q."/>
            <person name="Bi G."/>
            <person name="Li C."/>
            <person name="Du R."/>
            <person name="Wang X."/>
            <person name="Sun T."/>
            <person name="Guo L."/>
            <person name="Liang H."/>
            <person name="Lu P."/>
            <person name="Wu Y."/>
            <person name="Zhang Z."/>
            <person name="Ro D.K."/>
            <person name="Shang Y."/>
            <person name="Huang S."/>
            <person name="Yan J."/>
        </authorList>
    </citation>
    <scope>NUCLEOTIDE SEQUENCE [LARGE SCALE GENOMIC DNA]</scope>
    <source>
        <strain evidence="1">Ta-2019</strain>
    </source>
</reference>
<dbReference type="Proteomes" id="UP000824469">
    <property type="component" value="Unassembled WGS sequence"/>
</dbReference>